<feature type="domain" description="PhoU" evidence="8">
    <location>
        <begin position="119"/>
        <end position="213"/>
    </location>
</feature>
<evidence type="ECO:0000256" key="6">
    <source>
        <dbReference type="ARBA" id="ARBA00022592"/>
    </source>
</evidence>
<evidence type="ECO:0000259" key="8">
    <source>
        <dbReference type="Pfam" id="PF01895"/>
    </source>
</evidence>
<evidence type="ECO:0000256" key="3">
    <source>
        <dbReference type="ARBA" id="ARBA00011738"/>
    </source>
</evidence>
<gene>
    <name evidence="9" type="primary">phoU</name>
    <name evidence="9" type="ORF">ACFPFO_10340</name>
</gene>
<comment type="caution">
    <text evidence="9">The sequence shown here is derived from an EMBL/GenBank/DDBJ whole genome shotgun (WGS) entry which is preliminary data.</text>
</comment>
<organism evidence="9 10">
    <name type="scientific">Saliphagus infecundisoli</name>
    <dbReference type="NCBI Taxonomy" id="1849069"/>
    <lineage>
        <taxon>Archaea</taxon>
        <taxon>Methanobacteriati</taxon>
        <taxon>Methanobacteriota</taxon>
        <taxon>Stenosarchaea group</taxon>
        <taxon>Halobacteria</taxon>
        <taxon>Halobacteriales</taxon>
        <taxon>Natrialbaceae</taxon>
        <taxon>Saliphagus</taxon>
    </lineage>
</organism>
<comment type="similarity">
    <text evidence="2 7">Belongs to the PhoU family.</text>
</comment>
<evidence type="ECO:0000313" key="9">
    <source>
        <dbReference type="EMBL" id="MFC4988146.1"/>
    </source>
</evidence>
<comment type="subunit">
    <text evidence="3 7">Homodimer.</text>
</comment>
<protein>
    <recommendedName>
        <fullName evidence="7">Phosphate-specific transport system accessory protein PhoU</fullName>
    </recommendedName>
</protein>
<comment type="function">
    <text evidence="7">Plays a role in the regulation of phosphate uptake.</text>
</comment>
<keyword evidence="5 7" id="KW-0963">Cytoplasm</keyword>
<dbReference type="RefSeq" id="WP_224827030.1">
    <property type="nucleotide sequence ID" value="NZ_JAIVEF010000001.1"/>
</dbReference>
<dbReference type="PIRSF" id="PIRSF003107">
    <property type="entry name" value="PhoU"/>
    <property type="match status" value="1"/>
</dbReference>
<dbReference type="GO" id="GO:0006817">
    <property type="term" value="P:phosphate ion transport"/>
    <property type="evidence" value="ECO:0007669"/>
    <property type="project" value="UniProtKB-KW"/>
</dbReference>
<evidence type="ECO:0000313" key="10">
    <source>
        <dbReference type="Proteomes" id="UP001595925"/>
    </source>
</evidence>
<dbReference type="InterPro" id="IPR038078">
    <property type="entry name" value="PhoU-like_sf"/>
</dbReference>
<evidence type="ECO:0000256" key="1">
    <source>
        <dbReference type="ARBA" id="ARBA00004496"/>
    </source>
</evidence>
<dbReference type="Proteomes" id="UP001595925">
    <property type="component" value="Unassembled WGS sequence"/>
</dbReference>
<reference evidence="9 10" key="1">
    <citation type="journal article" date="2019" name="Int. J. Syst. Evol. Microbiol.">
        <title>The Global Catalogue of Microorganisms (GCM) 10K type strain sequencing project: providing services to taxonomists for standard genome sequencing and annotation.</title>
        <authorList>
            <consortium name="The Broad Institute Genomics Platform"/>
            <consortium name="The Broad Institute Genome Sequencing Center for Infectious Disease"/>
            <person name="Wu L."/>
            <person name="Ma J."/>
        </authorList>
    </citation>
    <scope>NUCLEOTIDE SEQUENCE [LARGE SCALE GENOMIC DNA]</scope>
    <source>
        <strain evidence="9 10">CGMCC 1.15824</strain>
    </source>
</reference>
<dbReference type="FunFam" id="1.20.58.220:FF:000004">
    <property type="entry name" value="Phosphate-specific transport system accessory protein PhoU"/>
    <property type="match status" value="1"/>
</dbReference>
<dbReference type="EMBL" id="JBHSJG010000036">
    <property type="protein sequence ID" value="MFC4988146.1"/>
    <property type="molecule type" value="Genomic_DNA"/>
</dbReference>
<dbReference type="NCBIfam" id="TIGR02135">
    <property type="entry name" value="phoU_full"/>
    <property type="match status" value="1"/>
</dbReference>
<keyword evidence="4 7" id="KW-0813">Transport</keyword>
<comment type="subcellular location">
    <subcellularLocation>
        <location evidence="1 7">Cytoplasm</location>
    </subcellularLocation>
</comment>
<dbReference type="InterPro" id="IPR026022">
    <property type="entry name" value="PhoU_dom"/>
</dbReference>
<evidence type="ECO:0000256" key="7">
    <source>
        <dbReference type="PIRNR" id="PIRNR003107"/>
    </source>
</evidence>
<proteinExistence type="inferred from homology"/>
<dbReference type="InterPro" id="IPR028366">
    <property type="entry name" value="PhoU"/>
</dbReference>
<evidence type="ECO:0000256" key="5">
    <source>
        <dbReference type="ARBA" id="ARBA00022490"/>
    </source>
</evidence>
<evidence type="ECO:0000256" key="4">
    <source>
        <dbReference type="ARBA" id="ARBA00022448"/>
    </source>
</evidence>
<dbReference type="PANTHER" id="PTHR42930">
    <property type="entry name" value="PHOSPHATE-SPECIFIC TRANSPORT SYSTEM ACCESSORY PROTEIN PHOU"/>
    <property type="match status" value="1"/>
</dbReference>
<name>A0ABD5QE98_9EURY</name>
<dbReference type="PANTHER" id="PTHR42930:SF3">
    <property type="entry name" value="PHOSPHATE-SPECIFIC TRANSPORT SYSTEM ACCESSORY PROTEIN PHOU"/>
    <property type="match status" value="1"/>
</dbReference>
<dbReference type="SUPFAM" id="SSF109755">
    <property type="entry name" value="PhoU-like"/>
    <property type="match status" value="1"/>
</dbReference>
<sequence>MARERYRPRLERMEEAVVAMGDLVRDRLATGIETLFTGDAHLAEAVIERDREVNRRYLAIERECLDLIRLHQPVASDLRRIVAAFAIVTDLERVGDLATNLAGYALGARPAVATVDADVERIGALALELLERAIEAFVARDAGACPAIADRDDELDERCGAVTDRVLRHLLETTRGSGDEAGDGKPFDAVLGTLLVVRDIERVGDHAVNVAGRTLYALEGDDRLLE</sequence>
<feature type="domain" description="PhoU" evidence="8">
    <location>
        <begin position="19"/>
        <end position="102"/>
    </location>
</feature>
<keyword evidence="10" id="KW-1185">Reference proteome</keyword>
<keyword evidence="6 7" id="KW-0592">Phosphate transport</keyword>
<evidence type="ECO:0000256" key="2">
    <source>
        <dbReference type="ARBA" id="ARBA00008107"/>
    </source>
</evidence>
<dbReference type="Pfam" id="PF01895">
    <property type="entry name" value="PhoU"/>
    <property type="match status" value="2"/>
</dbReference>
<dbReference type="GO" id="GO:0005737">
    <property type="term" value="C:cytoplasm"/>
    <property type="evidence" value="ECO:0007669"/>
    <property type="project" value="UniProtKB-SubCell"/>
</dbReference>
<dbReference type="AlphaFoldDB" id="A0ABD5QE98"/>
<accession>A0ABD5QE98</accession>
<dbReference type="Gene3D" id="1.20.58.220">
    <property type="entry name" value="Phosphate transport system protein phou homolog 2, domain 2"/>
    <property type="match status" value="1"/>
</dbReference>